<organism evidence="2 3">
    <name type="scientific">Thermocladium modestius</name>
    <dbReference type="NCBI Taxonomy" id="62609"/>
    <lineage>
        <taxon>Archaea</taxon>
        <taxon>Thermoproteota</taxon>
        <taxon>Thermoprotei</taxon>
        <taxon>Thermoproteales</taxon>
        <taxon>Thermoproteaceae</taxon>
        <taxon>Thermocladium</taxon>
    </lineage>
</organism>
<comment type="caution">
    <text evidence="2">The sequence shown here is derived from an EMBL/GenBank/DDBJ whole genome shotgun (WGS) entry which is preliminary data.</text>
</comment>
<feature type="region of interest" description="Disordered" evidence="1">
    <location>
        <begin position="138"/>
        <end position="162"/>
    </location>
</feature>
<accession>A0A830GW09</accession>
<evidence type="ECO:0000313" key="2">
    <source>
        <dbReference type="EMBL" id="GGP19400.1"/>
    </source>
</evidence>
<gene>
    <name evidence="2" type="ORF">GCM10007981_02930</name>
</gene>
<protein>
    <submittedName>
        <fullName evidence="2">Uncharacterized protein</fullName>
    </submittedName>
</protein>
<evidence type="ECO:0000313" key="3">
    <source>
        <dbReference type="Proteomes" id="UP000610960"/>
    </source>
</evidence>
<evidence type="ECO:0000256" key="1">
    <source>
        <dbReference type="SAM" id="MobiDB-lite"/>
    </source>
</evidence>
<reference evidence="2" key="2">
    <citation type="submission" date="2020-09" db="EMBL/GenBank/DDBJ databases">
        <authorList>
            <person name="Sun Q."/>
            <person name="Ohkuma M."/>
        </authorList>
    </citation>
    <scope>NUCLEOTIDE SEQUENCE</scope>
    <source>
        <strain evidence="2">JCM 10088</strain>
    </source>
</reference>
<dbReference type="EMBL" id="BMNL01000001">
    <property type="protein sequence ID" value="GGP19400.1"/>
    <property type="molecule type" value="Genomic_DNA"/>
</dbReference>
<reference evidence="2" key="1">
    <citation type="journal article" date="2014" name="Int. J. Syst. Evol. Microbiol.">
        <title>Complete genome sequence of Corynebacterium casei LMG S-19264T (=DSM 44701T), isolated from a smear-ripened cheese.</title>
        <authorList>
            <consortium name="US DOE Joint Genome Institute (JGI-PGF)"/>
            <person name="Walter F."/>
            <person name="Albersmeier A."/>
            <person name="Kalinowski J."/>
            <person name="Ruckert C."/>
        </authorList>
    </citation>
    <scope>NUCLEOTIDE SEQUENCE</scope>
    <source>
        <strain evidence="2">JCM 10088</strain>
    </source>
</reference>
<dbReference type="Proteomes" id="UP000610960">
    <property type="component" value="Unassembled WGS sequence"/>
</dbReference>
<dbReference type="AlphaFoldDB" id="A0A830GW09"/>
<name>A0A830GW09_9CREN</name>
<keyword evidence="3" id="KW-1185">Reference proteome</keyword>
<proteinExistence type="predicted"/>
<sequence>MIVIITTKIGPADLRDAFGKLSSYVEAWSIGGPSPPSRADIDQLLKELNERKIKAELISYGDAPSTEIDGVEVVLAITPSVYSDYIRSFAEALAREASILREAMLLMDRVRNPPPSLLYINGSTAMLVIGRSTDMHFLPNEAMPEKPREPKPLPQPTGLDPADRARIRKLIEDALSHVEPASVRRVVMVDSD</sequence>